<feature type="transmembrane region" description="Helical" evidence="5">
    <location>
        <begin position="195"/>
        <end position="218"/>
    </location>
</feature>
<dbReference type="RefSeq" id="WP_341672364.1">
    <property type="nucleotide sequence ID" value="NZ_JBBYHV010000001.1"/>
</dbReference>
<dbReference type="Proteomes" id="UP001497045">
    <property type="component" value="Unassembled WGS sequence"/>
</dbReference>
<dbReference type="Pfam" id="PF01758">
    <property type="entry name" value="SBF"/>
    <property type="match status" value="1"/>
</dbReference>
<feature type="transmembrane region" description="Helical" evidence="5">
    <location>
        <begin position="12"/>
        <end position="32"/>
    </location>
</feature>
<dbReference type="InterPro" id="IPR038770">
    <property type="entry name" value="Na+/solute_symporter_sf"/>
</dbReference>
<keyword evidence="4 5" id="KW-0472">Membrane</keyword>
<evidence type="ECO:0000256" key="2">
    <source>
        <dbReference type="ARBA" id="ARBA00022692"/>
    </source>
</evidence>
<feature type="transmembrane region" description="Helical" evidence="5">
    <location>
        <begin position="38"/>
        <end position="61"/>
    </location>
</feature>
<feature type="transmembrane region" description="Helical" evidence="5">
    <location>
        <begin position="224"/>
        <end position="247"/>
    </location>
</feature>
<dbReference type="PANTHER" id="PTHR10361">
    <property type="entry name" value="SODIUM-BILE ACID COTRANSPORTER"/>
    <property type="match status" value="1"/>
</dbReference>
<gene>
    <name evidence="6" type="ORF">AAEO60_04065</name>
</gene>
<name>A0ABU9IBQ3_9SPHN</name>
<keyword evidence="2 5" id="KW-0812">Transmembrane</keyword>
<keyword evidence="7" id="KW-1185">Reference proteome</keyword>
<comment type="subcellular location">
    <subcellularLocation>
        <location evidence="1">Membrane</location>
        <topology evidence="1">Multi-pass membrane protein</topology>
    </subcellularLocation>
</comment>
<feature type="transmembrane region" description="Helical" evidence="5">
    <location>
        <begin position="102"/>
        <end position="125"/>
    </location>
</feature>
<dbReference type="PANTHER" id="PTHR10361:SF28">
    <property type="entry name" value="P3 PROTEIN-RELATED"/>
    <property type="match status" value="1"/>
</dbReference>
<feature type="transmembrane region" description="Helical" evidence="5">
    <location>
        <begin position="137"/>
        <end position="159"/>
    </location>
</feature>
<evidence type="ECO:0000313" key="6">
    <source>
        <dbReference type="EMBL" id="MEL1249841.1"/>
    </source>
</evidence>
<evidence type="ECO:0000256" key="1">
    <source>
        <dbReference type="ARBA" id="ARBA00004141"/>
    </source>
</evidence>
<dbReference type="InterPro" id="IPR004710">
    <property type="entry name" value="Bilac:Na_transpt"/>
</dbReference>
<evidence type="ECO:0000313" key="7">
    <source>
        <dbReference type="Proteomes" id="UP001497045"/>
    </source>
</evidence>
<evidence type="ECO:0000256" key="5">
    <source>
        <dbReference type="SAM" id="Phobius"/>
    </source>
</evidence>
<sequence>MRGLVDKATALFAVWTVLGVGWAWLFPAHFAWVTSGSLFGQSLISVLLGVIMLGMGLTLRVEDFARVLTMPRGVAAGVALQFTVMPAAGVTIAMLSGLETGLAVGLILVSCCPGGTASNVVAYLARANLALSVTMTMASTLVAIVLTPLLTGWLGGVFIEIDRWALFQQMVAIVLVPVVAGVAMGRLLPKTTRRIATFSPLVSVIVVVLIVGAIVGASKDLIEAHFGVLLLAVFALHAIGFGLGFVIPRLMGFASPEQRTISIEVGMQNSGLGASLASAPSFANQFANPMQAALAPVPSAISSVYHVVIGSILAGIWARQSAENDHVE</sequence>
<proteinExistence type="predicted"/>
<dbReference type="InterPro" id="IPR002657">
    <property type="entry name" value="BilAc:Na_symport/Acr3"/>
</dbReference>
<reference evidence="6 7" key="1">
    <citation type="submission" date="2024-04" db="EMBL/GenBank/DDBJ databases">
        <title>Aurantiacibacter sp. DGU6 16S ribosomal RNA gene Genome sequencing and assembly.</title>
        <authorList>
            <person name="Park S."/>
        </authorList>
    </citation>
    <scope>NUCLEOTIDE SEQUENCE [LARGE SCALE GENOMIC DNA]</scope>
    <source>
        <strain evidence="6 7">DGU6</strain>
    </source>
</reference>
<feature type="transmembrane region" description="Helical" evidence="5">
    <location>
        <begin position="165"/>
        <end position="188"/>
    </location>
</feature>
<organism evidence="6 7">
    <name type="scientific">Aurantiacibacter gilvus</name>
    <dbReference type="NCBI Taxonomy" id="3139141"/>
    <lineage>
        <taxon>Bacteria</taxon>
        <taxon>Pseudomonadati</taxon>
        <taxon>Pseudomonadota</taxon>
        <taxon>Alphaproteobacteria</taxon>
        <taxon>Sphingomonadales</taxon>
        <taxon>Erythrobacteraceae</taxon>
        <taxon>Aurantiacibacter</taxon>
    </lineage>
</organism>
<evidence type="ECO:0000256" key="4">
    <source>
        <dbReference type="ARBA" id="ARBA00023136"/>
    </source>
</evidence>
<feature type="transmembrane region" description="Helical" evidence="5">
    <location>
        <begin position="73"/>
        <end position="96"/>
    </location>
</feature>
<dbReference type="Gene3D" id="1.20.1530.20">
    <property type="match status" value="1"/>
</dbReference>
<evidence type="ECO:0000256" key="3">
    <source>
        <dbReference type="ARBA" id="ARBA00022989"/>
    </source>
</evidence>
<accession>A0ABU9IBQ3</accession>
<protein>
    <submittedName>
        <fullName evidence="6">Bile acid:sodium symporter family protein</fullName>
    </submittedName>
</protein>
<dbReference type="EMBL" id="JBBYHV010000001">
    <property type="protein sequence ID" value="MEL1249841.1"/>
    <property type="molecule type" value="Genomic_DNA"/>
</dbReference>
<keyword evidence="3 5" id="KW-1133">Transmembrane helix</keyword>
<comment type="caution">
    <text evidence="6">The sequence shown here is derived from an EMBL/GenBank/DDBJ whole genome shotgun (WGS) entry which is preliminary data.</text>
</comment>